<comment type="caution">
    <text evidence="1">The sequence shown here is derived from an EMBL/GenBank/DDBJ whole genome shotgun (WGS) entry which is preliminary data.</text>
</comment>
<organism evidence="1 2">
    <name type="scientific">Fusarium anthophilum</name>
    <dbReference type="NCBI Taxonomy" id="48485"/>
    <lineage>
        <taxon>Eukaryota</taxon>
        <taxon>Fungi</taxon>
        <taxon>Dikarya</taxon>
        <taxon>Ascomycota</taxon>
        <taxon>Pezizomycotina</taxon>
        <taxon>Sordariomycetes</taxon>
        <taxon>Hypocreomycetidae</taxon>
        <taxon>Hypocreales</taxon>
        <taxon>Nectriaceae</taxon>
        <taxon>Fusarium</taxon>
        <taxon>Fusarium fujikuroi species complex</taxon>
    </lineage>
</organism>
<accession>A0A8H4ZP88</accession>
<proteinExistence type="predicted"/>
<name>A0A8H4ZP88_9HYPO</name>
<evidence type="ECO:0000313" key="1">
    <source>
        <dbReference type="EMBL" id="KAF5250229.1"/>
    </source>
</evidence>
<dbReference type="EMBL" id="JABEVY010000095">
    <property type="protein sequence ID" value="KAF5250229.1"/>
    <property type="molecule type" value="Genomic_DNA"/>
</dbReference>
<evidence type="ECO:0000313" key="2">
    <source>
        <dbReference type="Proteomes" id="UP000573603"/>
    </source>
</evidence>
<reference evidence="1 2" key="1">
    <citation type="journal article" date="2020" name="BMC Genomics">
        <title>Correction to: Identification and distribution of gene clusters required for synthesis of sphingolipid metabolism inhibitors in diverse species of the filamentous fungus Fusarium.</title>
        <authorList>
            <person name="Kim H.S."/>
            <person name="Lohmar J.M."/>
            <person name="Busman M."/>
            <person name="Brown D.W."/>
            <person name="Naumann T.A."/>
            <person name="Divon H.H."/>
            <person name="Lysoe E."/>
            <person name="Uhlig S."/>
            <person name="Proctor R.H."/>
        </authorList>
    </citation>
    <scope>NUCLEOTIDE SEQUENCE [LARGE SCALE GENOMIC DNA]</scope>
    <source>
        <strain evidence="1 2">NRRL 25214</strain>
    </source>
</reference>
<sequence length="78" mass="8715">MGGDEYSTNDNFQQGVLNFSDKEELEAELNKFESDTPGQQKYQNARLALLPELAHTRSGAACIIYYNLSRSLECPGLL</sequence>
<gene>
    <name evidence="1" type="ORF">FANTH_4554</name>
</gene>
<dbReference type="Proteomes" id="UP000573603">
    <property type="component" value="Unassembled WGS sequence"/>
</dbReference>
<protein>
    <submittedName>
        <fullName evidence="1">Uncharacterized protein</fullName>
    </submittedName>
</protein>
<keyword evidence="2" id="KW-1185">Reference proteome</keyword>
<dbReference type="AlphaFoldDB" id="A0A8H4ZP88"/>